<organism evidence="1">
    <name type="scientific">hydrothermal vent metagenome</name>
    <dbReference type="NCBI Taxonomy" id="652676"/>
    <lineage>
        <taxon>unclassified sequences</taxon>
        <taxon>metagenomes</taxon>
        <taxon>ecological metagenomes</taxon>
    </lineage>
</organism>
<reference evidence="1" key="1">
    <citation type="submission" date="2018-06" db="EMBL/GenBank/DDBJ databases">
        <authorList>
            <person name="Zhirakovskaya E."/>
        </authorList>
    </citation>
    <scope>NUCLEOTIDE SEQUENCE</scope>
</reference>
<dbReference type="EMBL" id="UOEH01000163">
    <property type="protein sequence ID" value="VAV95314.1"/>
    <property type="molecule type" value="Genomic_DNA"/>
</dbReference>
<sequence length="29" mass="3016">MPKLITLLTVVGLIVVAISPAAYTYAALI</sequence>
<dbReference type="AlphaFoldDB" id="A0A3B0RP29"/>
<evidence type="ECO:0000313" key="1">
    <source>
        <dbReference type="EMBL" id="VAV95314.1"/>
    </source>
</evidence>
<protein>
    <submittedName>
        <fullName evidence="1">Uncharacterized protein</fullName>
    </submittedName>
</protein>
<gene>
    <name evidence="1" type="ORF">MNBD_ALPHA05-1748</name>
</gene>
<proteinExistence type="predicted"/>
<accession>A0A3B0RP29</accession>
<name>A0A3B0RP29_9ZZZZ</name>